<feature type="chain" id="PRO_5045982949" description="Outer membrane beta-barrel protein" evidence="1">
    <location>
        <begin position="22"/>
        <end position="416"/>
    </location>
</feature>
<dbReference type="Pfam" id="PF10082">
    <property type="entry name" value="BBP2_2"/>
    <property type="match status" value="1"/>
</dbReference>
<gene>
    <name evidence="2" type="ORF">SAMN04488518_11463</name>
</gene>
<accession>A0A1I4EC96</accession>
<feature type="signal peptide" evidence="1">
    <location>
        <begin position="1"/>
        <end position="21"/>
    </location>
</feature>
<proteinExistence type="predicted"/>
<dbReference type="EMBL" id="FOSK01000014">
    <property type="protein sequence ID" value="SFL02187.1"/>
    <property type="molecule type" value="Genomic_DNA"/>
</dbReference>
<evidence type="ECO:0008006" key="4">
    <source>
        <dbReference type="Google" id="ProtNLM"/>
    </source>
</evidence>
<keyword evidence="3" id="KW-1185">Reference proteome</keyword>
<dbReference type="RefSeq" id="WP_093522961.1">
    <property type="nucleotide sequence ID" value="NZ_FOSK01000014.1"/>
</dbReference>
<reference evidence="2 3" key="1">
    <citation type="submission" date="2016-10" db="EMBL/GenBank/DDBJ databases">
        <authorList>
            <person name="Varghese N."/>
            <person name="Submissions S."/>
        </authorList>
    </citation>
    <scope>NUCLEOTIDE SEQUENCE [LARGE SCALE GENOMIC DNA]</scope>
    <source>
        <strain evidence="2 3">DSM 16392</strain>
    </source>
</reference>
<evidence type="ECO:0000256" key="1">
    <source>
        <dbReference type="SAM" id="SignalP"/>
    </source>
</evidence>
<name>A0A1I4EC96_9HYPH</name>
<keyword evidence="1" id="KW-0732">Signal</keyword>
<evidence type="ECO:0000313" key="2">
    <source>
        <dbReference type="EMBL" id="SFL02187.1"/>
    </source>
</evidence>
<evidence type="ECO:0000313" key="3">
    <source>
        <dbReference type="Proteomes" id="UP000199598"/>
    </source>
</evidence>
<organism evidence="2 3">
    <name type="scientific">Pseudovibrio ascidiaceicola</name>
    <dbReference type="NCBI Taxonomy" id="285279"/>
    <lineage>
        <taxon>Bacteria</taxon>
        <taxon>Pseudomonadati</taxon>
        <taxon>Pseudomonadota</taxon>
        <taxon>Alphaproteobacteria</taxon>
        <taxon>Hyphomicrobiales</taxon>
        <taxon>Stappiaceae</taxon>
        <taxon>Pseudovibrio</taxon>
    </lineage>
</organism>
<sequence length="416" mass="45929">MNGAKFTFAACMAVSAFDAAAASDLSSALLQNGGGYSLRSHPEYNAHGIRHANWIFMPSLTSGLSFDSNLYKTKDHQESSMVGLFAPALSINSEMSRHRIHFGLSGQRKQAFSNSDASTLSGRASAGAQLEILKDFALDLGTSIESRQYGLGDADGSSEAKHGVRRDAYSASARVSKVFNRLRFIGGGSVNHYNYHDVEAKDGRTIDQDARDGTRYNLLGKVNYAFSPGFSAFASAEFDVRDWKATGTENRDSHGFEFLTGLELDKRGNLHGAAGIGYLRQDYELGSRGDISTYSFNVDVQWMPSPLLVVNFDGRQAVEESSLDGYVSKLTSTAKVSLDYELRRNFVISPIFSFKREDFAGTDRRDNTLRARLETKHLINRNLKFGAYYDFETLKSTEAASSYSRHLIGINARVEY</sequence>
<dbReference type="SUPFAM" id="SSF56935">
    <property type="entry name" value="Porins"/>
    <property type="match status" value="1"/>
</dbReference>
<comment type="caution">
    <text evidence="2">The sequence shown here is derived from an EMBL/GenBank/DDBJ whole genome shotgun (WGS) entry which is preliminary data.</text>
</comment>
<protein>
    <recommendedName>
        <fullName evidence="4">Outer membrane beta-barrel protein</fullName>
    </recommendedName>
</protein>
<dbReference type="InterPro" id="IPR018759">
    <property type="entry name" value="BBP2_2"/>
</dbReference>
<dbReference type="Proteomes" id="UP000199598">
    <property type="component" value="Unassembled WGS sequence"/>
</dbReference>